<evidence type="ECO:0000256" key="2">
    <source>
        <dbReference type="ARBA" id="ARBA00022448"/>
    </source>
</evidence>
<reference evidence="9" key="1">
    <citation type="submission" date="2021-04" db="EMBL/GenBank/DDBJ databases">
        <title>Genome based classification of Actinospica acidithermotolerans sp. nov., an actinobacterium isolated from an Indonesian hot spring.</title>
        <authorList>
            <person name="Kusuma A.B."/>
            <person name="Putra K.E."/>
            <person name="Nafisah S."/>
            <person name="Loh J."/>
            <person name="Nouioui I."/>
            <person name="Goodfellow M."/>
        </authorList>
    </citation>
    <scope>NUCLEOTIDE SEQUENCE</scope>
    <source>
        <strain evidence="9">CSCA 57</strain>
    </source>
</reference>
<comment type="subcellular location">
    <subcellularLocation>
        <location evidence="1">Cell membrane</location>
        <topology evidence="1">Multi-pass membrane protein</topology>
    </subcellularLocation>
</comment>
<keyword evidence="4 7" id="KW-0812">Transmembrane</keyword>
<feature type="transmembrane region" description="Helical" evidence="7">
    <location>
        <begin position="210"/>
        <end position="233"/>
    </location>
</feature>
<dbReference type="InterPro" id="IPR004638">
    <property type="entry name" value="EmrB-like"/>
</dbReference>
<feature type="transmembrane region" description="Helical" evidence="7">
    <location>
        <begin position="184"/>
        <end position="204"/>
    </location>
</feature>
<accession>A0A941ESK6</accession>
<dbReference type="PANTHER" id="PTHR42718:SF42">
    <property type="entry name" value="EXPORT PROTEIN"/>
    <property type="match status" value="1"/>
</dbReference>
<dbReference type="RefSeq" id="WP_212530204.1">
    <property type="nucleotide sequence ID" value="NZ_JAGSOG010000106.1"/>
</dbReference>
<dbReference type="InterPro" id="IPR011701">
    <property type="entry name" value="MFS"/>
</dbReference>
<feature type="transmembrane region" description="Helical" evidence="7">
    <location>
        <begin position="316"/>
        <end position="334"/>
    </location>
</feature>
<protein>
    <submittedName>
        <fullName evidence="9">MFS transporter</fullName>
    </submittedName>
</protein>
<dbReference type="Gene3D" id="1.20.1720.10">
    <property type="entry name" value="Multidrug resistance protein D"/>
    <property type="match status" value="1"/>
</dbReference>
<feature type="transmembrane region" description="Helical" evidence="7">
    <location>
        <begin position="150"/>
        <end position="172"/>
    </location>
</feature>
<dbReference type="AlphaFoldDB" id="A0A941ESK6"/>
<dbReference type="GO" id="GO:0005886">
    <property type="term" value="C:plasma membrane"/>
    <property type="evidence" value="ECO:0007669"/>
    <property type="project" value="UniProtKB-SubCell"/>
</dbReference>
<dbReference type="SUPFAM" id="SSF103473">
    <property type="entry name" value="MFS general substrate transporter"/>
    <property type="match status" value="2"/>
</dbReference>
<dbReference type="NCBIfam" id="TIGR00711">
    <property type="entry name" value="efflux_EmrB"/>
    <property type="match status" value="1"/>
</dbReference>
<evidence type="ECO:0000313" key="10">
    <source>
        <dbReference type="Proteomes" id="UP000675781"/>
    </source>
</evidence>
<keyword evidence="2" id="KW-0813">Transport</keyword>
<dbReference type="Gene3D" id="1.20.1250.20">
    <property type="entry name" value="MFS general substrate transporter like domains"/>
    <property type="match status" value="1"/>
</dbReference>
<keyword evidence="5 7" id="KW-1133">Transmembrane helix</keyword>
<dbReference type="PROSITE" id="PS50850">
    <property type="entry name" value="MFS"/>
    <property type="match status" value="1"/>
</dbReference>
<dbReference type="InterPro" id="IPR020846">
    <property type="entry name" value="MFS_dom"/>
</dbReference>
<keyword evidence="6 7" id="KW-0472">Membrane</keyword>
<dbReference type="Pfam" id="PF07690">
    <property type="entry name" value="MFS_1"/>
    <property type="match status" value="1"/>
</dbReference>
<dbReference type="PRINTS" id="PR01036">
    <property type="entry name" value="TCRTETB"/>
</dbReference>
<feature type="domain" description="Major facilitator superfamily (MFS) profile" evidence="8">
    <location>
        <begin position="1"/>
        <end position="446"/>
    </location>
</feature>
<feature type="transmembrane region" description="Helical" evidence="7">
    <location>
        <begin position="32"/>
        <end position="51"/>
    </location>
</feature>
<evidence type="ECO:0000256" key="5">
    <source>
        <dbReference type="ARBA" id="ARBA00022989"/>
    </source>
</evidence>
<sequence length="473" mass="48373">MILGSTLASIDATVVGIALPAIGRDFGATVSGLQWVVTAYTLTLGGLLLVGGALGDRHGRKRYFVIGVIWFALASGLCGLAPNTAVLIVARSIQGVGAALLMPGSLAILEASFVPEDRGKAIGIWSGFTGVGGAIGPLLGGVLIEWASWRLIFAINLPLAAAVVVLALRHVPESRDPSLSGTRLDVTGGALVTLGLAGLAYGLIEGPSGGWHGVAAVAALVSGVLLLTVFVLWERHAATPMLPLKLFRSRQFSATNAVTFVLYGAIGGVFFLLPVQLQEVSGYSPLEAGLALLPLTALTFTLSARSGALAARIGPRLQMSAGPCIVGLGVLLLVRIDATGTYWTQVLPSVLLLGLGFATTVAPLTSTALSSAPSTQSGVASAVNNDVARTAGLIAVAVLPAVAGITERAYLDPAAFSRGFHKASVVSGLLCVLSGLMAAVLIRNPHPLTAPQPPEGEFLRHCPLDAPPPRVNV</sequence>
<dbReference type="Proteomes" id="UP000675781">
    <property type="component" value="Unassembled WGS sequence"/>
</dbReference>
<evidence type="ECO:0000256" key="3">
    <source>
        <dbReference type="ARBA" id="ARBA00022475"/>
    </source>
</evidence>
<feature type="transmembrane region" description="Helical" evidence="7">
    <location>
        <begin position="346"/>
        <end position="369"/>
    </location>
</feature>
<dbReference type="PANTHER" id="PTHR42718">
    <property type="entry name" value="MAJOR FACILITATOR SUPERFAMILY MULTIDRUG TRANSPORTER MFSC"/>
    <property type="match status" value="1"/>
</dbReference>
<dbReference type="GO" id="GO:0022857">
    <property type="term" value="F:transmembrane transporter activity"/>
    <property type="evidence" value="ECO:0007669"/>
    <property type="project" value="InterPro"/>
</dbReference>
<feature type="transmembrane region" description="Helical" evidence="7">
    <location>
        <begin position="285"/>
        <end position="304"/>
    </location>
</feature>
<proteinExistence type="predicted"/>
<feature type="transmembrane region" description="Helical" evidence="7">
    <location>
        <begin position="254"/>
        <end position="273"/>
    </location>
</feature>
<feature type="transmembrane region" description="Helical" evidence="7">
    <location>
        <begin position="121"/>
        <end position="144"/>
    </location>
</feature>
<comment type="caution">
    <text evidence="9">The sequence shown here is derived from an EMBL/GenBank/DDBJ whole genome shotgun (WGS) entry which is preliminary data.</text>
</comment>
<evidence type="ECO:0000256" key="6">
    <source>
        <dbReference type="ARBA" id="ARBA00023136"/>
    </source>
</evidence>
<evidence type="ECO:0000259" key="8">
    <source>
        <dbReference type="PROSITE" id="PS50850"/>
    </source>
</evidence>
<gene>
    <name evidence="9" type="ORF">KDL01_20725</name>
</gene>
<dbReference type="EMBL" id="JAGSOG010000106">
    <property type="protein sequence ID" value="MBR7835713.1"/>
    <property type="molecule type" value="Genomic_DNA"/>
</dbReference>
<dbReference type="InterPro" id="IPR036259">
    <property type="entry name" value="MFS_trans_sf"/>
</dbReference>
<feature type="transmembrane region" description="Helical" evidence="7">
    <location>
        <begin position="390"/>
        <end position="411"/>
    </location>
</feature>
<evidence type="ECO:0000256" key="1">
    <source>
        <dbReference type="ARBA" id="ARBA00004651"/>
    </source>
</evidence>
<dbReference type="CDD" id="cd17321">
    <property type="entry name" value="MFS_MMR_MDR_like"/>
    <property type="match status" value="1"/>
</dbReference>
<evidence type="ECO:0000313" key="9">
    <source>
        <dbReference type="EMBL" id="MBR7835713.1"/>
    </source>
</evidence>
<evidence type="ECO:0000256" key="7">
    <source>
        <dbReference type="SAM" id="Phobius"/>
    </source>
</evidence>
<keyword evidence="10" id="KW-1185">Reference proteome</keyword>
<keyword evidence="3" id="KW-1003">Cell membrane</keyword>
<name>A0A941ESK6_9ACTN</name>
<feature type="transmembrane region" description="Helical" evidence="7">
    <location>
        <begin position="63"/>
        <end position="82"/>
    </location>
</feature>
<organism evidence="9 10">
    <name type="scientific">Actinospica durhamensis</name>
    <dbReference type="NCBI Taxonomy" id="1508375"/>
    <lineage>
        <taxon>Bacteria</taxon>
        <taxon>Bacillati</taxon>
        <taxon>Actinomycetota</taxon>
        <taxon>Actinomycetes</taxon>
        <taxon>Catenulisporales</taxon>
        <taxon>Actinospicaceae</taxon>
        <taxon>Actinospica</taxon>
    </lineage>
</organism>
<feature type="transmembrane region" description="Helical" evidence="7">
    <location>
        <begin position="423"/>
        <end position="442"/>
    </location>
</feature>
<evidence type="ECO:0000256" key="4">
    <source>
        <dbReference type="ARBA" id="ARBA00022692"/>
    </source>
</evidence>